<sequence length="51" mass="5977">MPFYVKLTLPKACSIKLPASKLESQWHQRYFDHGIEQQLLTVQFFFIGGFS</sequence>
<name>A0A0E9V481_ANGAN</name>
<reference evidence="1" key="2">
    <citation type="journal article" date="2015" name="Fish Shellfish Immunol.">
        <title>Early steps in the European eel (Anguilla anguilla)-Vibrio vulnificus interaction in the gills: Role of the RtxA13 toxin.</title>
        <authorList>
            <person name="Callol A."/>
            <person name="Pajuelo D."/>
            <person name="Ebbesson L."/>
            <person name="Teles M."/>
            <person name="MacKenzie S."/>
            <person name="Amaro C."/>
        </authorList>
    </citation>
    <scope>NUCLEOTIDE SEQUENCE</scope>
</reference>
<accession>A0A0E9V481</accession>
<organism evidence="1">
    <name type="scientific">Anguilla anguilla</name>
    <name type="common">European freshwater eel</name>
    <name type="synonym">Muraena anguilla</name>
    <dbReference type="NCBI Taxonomy" id="7936"/>
    <lineage>
        <taxon>Eukaryota</taxon>
        <taxon>Metazoa</taxon>
        <taxon>Chordata</taxon>
        <taxon>Craniata</taxon>
        <taxon>Vertebrata</taxon>
        <taxon>Euteleostomi</taxon>
        <taxon>Actinopterygii</taxon>
        <taxon>Neopterygii</taxon>
        <taxon>Teleostei</taxon>
        <taxon>Anguilliformes</taxon>
        <taxon>Anguillidae</taxon>
        <taxon>Anguilla</taxon>
    </lineage>
</organism>
<dbReference type="AlphaFoldDB" id="A0A0E9V481"/>
<reference evidence="1" key="1">
    <citation type="submission" date="2014-11" db="EMBL/GenBank/DDBJ databases">
        <authorList>
            <person name="Amaro Gonzalez C."/>
        </authorList>
    </citation>
    <scope>NUCLEOTIDE SEQUENCE</scope>
</reference>
<proteinExistence type="predicted"/>
<dbReference type="EMBL" id="GBXM01036499">
    <property type="protein sequence ID" value="JAH72078.1"/>
    <property type="molecule type" value="Transcribed_RNA"/>
</dbReference>
<protein>
    <submittedName>
        <fullName evidence="1">Uncharacterized protein</fullName>
    </submittedName>
</protein>
<evidence type="ECO:0000313" key="1">
    <source>
        <dbReference type="EMBL" id="JAH72078.1"/>
    </source>
</evidence>